<sequence length="337" mass="35486">MYATPSPSVLIVGGSGIVGSQAAAALRRLQPELPITIGGRTLAKAEAIAEQLGNADATVVDLNRADLGQSADAAYSAVAMFLKDDGLNSLRFAQQQRIPYLGISSAAFEIGPEVSHFIHRPTDSAILMLSNWLAGTATLGTLYFARDFEHIDTISVAALLDEQDLGGPSAHADYVRQTQAAPRPLILKGGQWTWAGDEEATRVFSSVDGTAVHGQALANLDPLSLANATGAQSVRFDFALGETASRRRGEPFSTEIVIEIGGRLREGDNAQARYEIVHPAGQAPMTAVGVAVGIECLLGLNGGSAVPAGLYLPEVLISPDYMVEKLRQSGAVLRRAQ</sequence>
<protein>
    <submittedName>
        <fullName evidence="1">Saccharopine dehydrogenase</fullName>
    </submittedName>
</protein>
<dbReference type="AlphaFoldDB" id="A0A3E0WXR1"/>
<dbReference type="SUPFAM" id="SSF51735">
    <property type="entry name" value="NAD(P)-binding Rossmann-fold domains"/>
    <property type="match status" value="1"/>
</dbReference>
<evidence type="ECO:0000313" key="1">
    <source>
        <dbReference type="EMBL" id="RFA36806.1"/>
    </source>
</evidence>
<accession>A0A3E0WXR1</accession>
<dbReference type="InterPro" id="IPR036291">
    <property type="entry name" value="NAD(P)-bd_dom_sf"/>
</dbReference>
<proteinExistence type="predicted"/>
<comment type="caution">
    <text evidence="1">The sequence shown here is derived from an EMBL/GenBank/DDBJ whole genome shotgun (WGS) entry which is preliminary data.</text>
</comment>
<dbReference type="OrthoDB" id="3518805at2"/>
<dbReference type="Proteomes" id="UP000256763">
    <property type="component" value="Unassembled WGS sequence"/>
</dbReference>
<evidence type="ECO:0000313" key="2">
    <source>
        <dbReference type="Proteomes" id="UP000256763"/>
    </source>
</evidence>
<dbReference type="EMBL" id="NFZW01000008">
    <property type="protein sequence ID" value="RFA36806.1"/>
    <property type="molecule type" value="Genomic_DNA"/>
</dbReference>
<dbReference type="Gene3D" id="3.40.50.720">
    <property type="entry name" value="NAD(P)-binding Rossmann-like Domain"/>
    <property type="match status" value="1"/>
</dbReference>
<dbReference type="RefSeq" id="WP_116302067.1">
    <property type="nucleotide sequence ID" value="NZ_NFZV01000008.1"/>
</dbReference>
<reference evidence="2" key="1">
    <citation type="submission" date="2017-05" db="EMBL/GenBank/DDBJ databases">
        <authorList>
            <person name="Sharma S."/>
            <person name="Sidhu C."/>
            <person name="Pinnaka A.K."/>
        </authorList>
    </citation>
    <scope>NUCLEOTIDE SEQUENCE [LARGE SCALE GENOMIC DNA]</scope>
    <source>
        <strain evidence="2">AK93</strain>
    </source>
</reference>
<gene>
    <name evidence="1" type="ORF">CAL65_09775</name>
</gene>
<keyword evidence="2" id="KW-1185">Reference proteome</keyword>
<organism evidence="1 2">
    <name type="scientific">Alkalilimnicola ehrlichii</name>
    <dbReference type="NCBI Taxonomy" id="351052"/>
    <lineage>
        <taxon>Bacteria</taxon>
        <taxon>Pseudomonadati</taxon>
        <taxon>Pseudomonadota</taxon>
        <taxon>Gammaproteobacteria</taxon>
        <taxon>Chromatiales</taxon>
        <taxon>Ectothiorhodospiraceae</taxon>
        <taxon>Alkalilimnicola</taxon>
    </lineage>
</organism>
<name>A0A3E0WXR1_9GAMM</name>